<sequence>MLLPDSIFELVGSFASEETLCLMHELRPHLFLNKGFWKTFYSINQVLLINKGQDFTSWLQFFRRSREISTFPLTSCYICLPSFKRRKAFYFPGCNKEKIDEVCKRADDLLEGINMYPMRKDLNSALNQVYLNILIKEKFIVYEMADYRVVFPRSERQGYVVCSGGIEYPLVYMVNWRL</sequence>
<dbReference type="EMBL" id="MN873693">
    <property type="protein sequence ID" value="QIN54215.1"/>
    <property type="molecule type" value="Genomic_DNA"/>
</dbReference>
<gene>
    <name evidence="1" type="primary">ck90</name>
</gene>
<accession>A0A6G8MY08</accession>
<proteinExistence type="predicted"/>
<organism evidence="1 2">
    <name type="scientific">Cedratvirus kamchatka</name>
    <dbReference type="NCBI Taxonomy" id="2716914"/>
    <lineage>
        <taxon>Viruses</taxon>
        <taxon>Pithoviruses</taxon>
        <taxon>Orthocedratvirinae</taxon>
        <taxon>Alphacedratvirus</taxon>
        <taxon>Alphacedratvirus rossiense</taxon>
    </lineage>
</organism>
<name>A0A6G8MY08_9VIRU</name>
<reference evidence="1" key="1">
    <citation type="submission" date="2019-12" db="EMBL/GenBank/DDBJ databases">
        <title>The DNA Methylation Landscape of Giant Viruses.</title>
        <authorList>
            <person name="Jeudy S."/>
            <person name="Rigou S."/>
            <person name="Alempic J.-M."/>
            <person name="Claverie J.-M."/>
            <person name="Abergel C."/>
            <person name="Legendre M."/>
        </authorList>
    </citation>
    <scope>NUCLEOTIDE SEQUENCE</scope>
    <source>
        <strain evidence="1">P4</strain>
    </source>
</reference>
<dbReference type="Proteomes" id="UP001224087">
    <property type="component" value="Segment"/>
</dbReference>
<evidence type="ECO:0000313" key="2">
    <source>
        <dbReference type="Proteomes" id="UP001224087"/>
    </source>
</evidence>
<keyword evidence="2" id="KW-1185">Reference proteome</keyword>
<protein>
    <submittedName>
        <fullName evidence="1">Uncharacterized protein</fullName>
    </submittedName>
</protein>
<evidence type="ECO:0000313" key="1">
    <source>
        <dbReference type="EMBL" id="QIN54215.1"/>
    </source>
</evidence>